<feature type="repeat" description="ANK" evidence="3">
    <location>
        <begin position="568"/>
        <end position="607"/>
    </location>
</feature>
<dbReference type="PROSITE" id="PS50297">
    <property type="entry name" value="ANK_REP_REGION"/>
    <property type="match status" value="4"/>
</dbReference>
<dbReference type="AlphaFoldDB" id="A0A8G0PIT8"/>
<feature type="repeat" description="ANK" evidence="3">
    <location>
        <begin position="535"/>
        <end position="567"/>
    </location>
</feature>
<feature type="repeat" description="ANK" evidence="3">
    <location>
        <begin position="751"/>
        <end position="790"/>
    </location>
</feature>
<keyword evidence="6" id="KW-1185">Reference proteome</keyword>
<name>A0A8G0PIT8_9HYPO</name>
<organism evidence="5 6">
    <name type="scientific">Trichoderma simmonsii</name>
    <dbReference type="NCBI Taxonomy" id="1491479"/>
    <lineage>
        <taxon>Eukaryota</taxon>
        <taxon>Fungi</taxon>
        <taxon>Dikarya</taxon>
        <taxon>Ascomycota</taxon>
        <taxon>Pezizomycotina</taxon>
        <taxon>Sordariomycetes</taxon>
        <taxon>Hypocreomycetidae</taxon>
        <taxon>Hypocreales</taxon>
        <taxon>Hypocreaceae</taxon>
        <taxon>Trichoderma</taxon>
    </lineage>
</organism>
<feature type="compositionally biased region" description="Polar residues" evidence="4">
    <location>
        <begin position="1"/>
        <end position="15"/>
    </location>
</feature>
<feature type="region of interest" description="Disordered" evidence="4">
    <location>
        <begin position="1"/>
        <end position="22"/>
    </location>
</feature>
<dbReference type="PANTHER" id="PTHR24198:SF165">
    <property type="entry name" value="ANKYRIN REPEAT-CONTAINING PROTEIN-RELATED"/>
    <property type="match status" value="1"/>
</dbReference>
<reference evidence="5 6" key="1">
    <citation type="journal article" date="2021" name="BMC Genomics">
        <title>Telomere-to-telomere genome assembly of asparaginase-producing Trichoderma simmonsii.</title>
        <authorList>
            <person name="Chung D."/>
            <person name="Kwon Y.M."/>
            <person name="Yang Y."/>
        </authorList>
    </citation>
    <scope>NUCLEOTIDE SEQUENCE [LARGE SCALE GENOMIC DNA]</scope>
    <source>
        <strain evidence="5 6">GH-Sj1</strain>
    </source>
</reference>
<evidence type="ECO:0000313" key="5">
    <source>
        <dbReference type="EMBL" id="QYT00860.1"/>
    </source>
</evidence>
<feature type="repeat" description="ANK" evidence="3">
    <location>
        <begin position="260"/>
        <end position="292"/>
    </location>
</feature>
<dbReference type="SUPFAM" id="SSF48403">
    <property type="entry name" value="Ankyrin repeat"/>
    <property type="match status" value="2"/>
</dbReference>
<dbReference type="Pfam" id="PF00023">
    <property type="entry name" value="Ank"/>
    <property type="match status" value="2"/>
</dbReference>
<gene>
    <name evidence="5" type="ORF">H0G86_007925</name>
</gene>
<feature type="repeat" description="ANK" evidence="3">
    <location>
        <begin position="834"/>
        <end position="866"/>
    </location>
</feature>
<dbReference type="InterPro" id="IPR002110">
    <property type="entry name" value="Ankyrin_rpt"/>
</dbReference>
<dbReference type="SMART" id="SM00248">
    <property type="entry name" value="ANK"/>
    <property type="match status" value="15"/>
</dbReference>
<feature type="repeat" description="ANK" evidence="3">
    <location>
        <begin position="646"/>
        <end position="675"/>
    </location>
</feature>
<dbReference type="EMBL" id="CP075867">
    <property type="protein sequence ID" value="QYT00860.1"/>
    <property type="molecule type" value="Genomic_DNA"/>
</dbReference>
<evidence type="ECO:0000256" key="1">
    <source>
        <dbReference type="ARBA" id="ARBA00022737"/>
    </source>
</evidence>
<dbReference type="PROSITE" id="PS50088">
    <property type="entry name" value="ANK_REPEAT"/>
    <property type="match status" value="7"/>
</dbReference>
<evidence type="ECO:0000313" key="6">
    <source>
        <dbReference type="Proteomes" id="UP000826661"/>
    </source>
</evidence>
<evidence type="ECO:0000256" key="2">
    <source>
        <dbReference type="ARBA" id="ARBA00023043"/>
    </source>
</evidence>
<evidence type="ECO:0000256" key="3">
    <source>
        <dbReference type="PROSITE-ProRule" id="PRU00023"/>
    </source>
</evidence>
<feature type="repeat" description="ANK" evidence="3">
    <location>
        <begin position="613"/>
        <end position="642"/>
    </location>
</feature>
<dbReference type="InterPro" id="IPR036770">
    <property type="entry name" value="Ankyrin_rpt-contain_sf"/>
</dbReference>
<sequence>MTETPADNPNDTSIYRTPEELSGSLDPTFDEILLKIDKNIQSRVISSLKWLAFSFERLTIDLFTEILIQHTDQSVPLGEADRLVSTNSVLECLSGLVVVDEHHVWLAKPSIKDYLTSSRIRHGPASAFSFTETEAHLHIAHSSLIHHLECNPPGIPNIHIIEAQYVSKLKSYAARNWPLHLEMAPRSAWPLETAQAANLALAMRSPSLFSMIDSFTVCPFLSTDAWTNPLIYTAYLGATQLTEMVISEGLGLHEYITQWDLDTALLNASSAGKIETVRFLVDRGACIDLENAARRNPLTQAAMGGHTAVVRFFDENEAIVAAFNDTDVYKWTLNAAAAESHFDIIELLVRNGTDVDEYTLGKVAGSSRDEASILECLQFLLDNSPDIAKEGALCKAAFKENWKAFELLLSKGADINALGSRWGNSLHIACAAQDIDQSRIEHLLGLGADPNVQGGDHGTALQAVCYSYSSRDEDACIKVAKLLISLGVDIAAQGGEHGNALNNACASKGNDGMCWYNMVELLLKNGADVNAQGGTYDNALQTACHYGNSDLVPLLLAWGADVHAQGGAFTTALHAACFTRPKEGKDGDVKMVQLLLDHGADVNATAKNKLFGTAFQAACAAGNIKLVRLLLDRGADVNLQGGGYGSALQSACHWGHTEVVRFLLDNGVDVNALVRKIGGRTGTALLTACSFWRNDDEIVHLLLDHGAHIDVPGVSSGSVLHGVASSNKSKDNSLLLRVLELGADINHIDERGGTALHYALRNMQFDDKDTKSSRIRFLIEHGADVNLAAGELGSPLYSICAATTNLSDVYEKDRTVALILELCPDIDVNAQGGEYGSALQAAAWSGQAESIKLLIEKGAHVNLRGGKYRSALNAAVIMGYWNIVKTLLDNGARPDFHWRDEIDEDWLADVQKEHGRGAVEKYKKFWEVEKRKISGTNPDNSVGVAKT</sequence>
<dbReference type="Proteomes" id="UP000826661">
    <property type="component" value="Chromosome IV"/>
</dbReference>
<accession>A0A8G0PIT8</accession>
<evidence type="ECO:0000256" key="4">
    <source>
        <dbReference type="SAM" id="MobiDB-lite"/>
    </source>
</evidence>
<dbReference type="Gene3D" id="1.25.40.20">
    <property type="entry name" value="Ankyrin repeat-containing domain"/>
    <property type="match status" value="4"/>
</dbReference>
<proteinExistence type="predicted"/>
<dbReference type="Pfam" id="PF12796">
    <property type="entry name" value="Ank_2"/>
    <property type="match status" value="4"/>
</dbReference>
<protein>
    <submittedName>
        <fullName evidence="5">ANK_REP_REGION domain-containing protein</fullName>
    </submittedName>
</protein>
<dbReference type="PANTHER" id="PTHR24198">
    <property type="entry name" value="ANKYRIN REPEAT AND PROTEIN KINASE DOMAIN-CONTAINING PROTEIN"/>
    <property type="match status" value="1"/>
</dbReference>
<keyword evidence="2 3" id="KW-0040">ANK repeat</keyword>
<keyword evidence="1" id="KW-0677">Repeat</keyword>